<dbReference type="SMART" id="SM01117">
    <property type="entry name" value="Cyt-b5"/>
    <property type="match status" value="1"/>
</dbReference>
<dbReference type="InParanoid" id="A0A165D1I9"/>
<proteinExistence type="inferred from homology"/>
<dbReference type="InterPro" id="IPR001199">
    <property type="entry name" value="Cyt_B5-like_heme/steroid-bd"/>
</dbReference>
<dbReference type="Proteomes" id="UP000076842">
    <property type="component" value="Unassembled WGS sequence"/>
</dbReference>
<feature type="domain" description="Cytochrome b5 heme-binding" evidence="3">
    <location>
        <begin position="25"/>
        <end position="121"/>
    </location>
</feature>
<comment type="similarity">
    <text evidence="1">Belongs to the cytochrome b5 family. MAPR subfamily.</text>
</comment>
<evidence type="ECO:0000256" key="2">
    <source>
        <dbReference type="SAM" id="MobiDB-lite"/>
    </source>
</evidence>
<reference evidence="4 5" key="1">
    <citation type="journal article" date="2016" name="Mol. Biol. Evol.">
        <title>Comparative Genomics of Early-Diverging Mushroom-Forming Fungi Provides Insights into the Origins of Lignocellulose Decay Capabilities.</title>
        <authorList>
            <person name="Nagy L.G."/>
            <person name="Riley R."/>
            <person name="Tritt A."/>
            <person name="Adam C."/>
            <person name="Daum C."/>
            <person name="Floudas D."/>
            <person name="Sun H."/>
            <person name="Yadav J.S."/>
            <person name="Pangilinan J."/>
            <person name="Larsson K.H."/>
            <person name="Matsuura K."/>
            <person name="Barry K."/>
            <person name="Labutti K."/>
            <person name="Kuo R."/>
            <person name="Ohm R.A."/>
            <person name="Bhattacharya S.S."/>
            <person name="Shirouzu T."/>
            <person name="Yoshinaga Y."/>
            <person name="Martin F.M."/>
            <person name="Grigoriev I.V."/>
            <person name="Hibbett D.S."/>
        </authorList>
    </citation>
    <scope>NUCLEOTIDE SEQUENCE [LARGE SCALE GENOMIC DNA]</scope>
    <source>
        <strain evidence="4 5">HHB12733</strain>
    </source>
</reference>
<dbReference type="STRING" id="1353952.A0A165D1I9"/>
<dbReference type="GO" id="GO:0016020">
    <property type="term" value="C:membrane"/>
    <property type="evidence" value="ECO:0007669"/>
    <property type="project" value="TreeGrafter"/>
</dbReference>
<keyword evidence="5" id="KW-1185">Reference proteome</keyword>
<evidence type="ECO:0000259" key="3">
    <source>
        <dbReference type="SMART" id="SM01117"/>
    </source>
</evidence>
<protein>
    <submittedName>
        <fullName evidence="4">Progesterone binding protein</fullName>
    </submittedName>
</protein>
<dbReference type="PANTHER" id="PTHR10281:SF115">
    <property type="entry name" value="BINDING PROTEIN, PUTATIVE (AFU_ORTHOLOGUE AFUA_4G06240)-RELATED"/>
    <property type="match status" value="1"/>
</dbReference>
<dbReference type="InterPro" id="IPR050577">
    <property type="entry name" value="MAPR/NEUFC/NENF-like"/>
</dbReference>
<dbReference type="InterPro" id="IPR036400">
    <property type="entry name" value="Cyt_B5-like_heme/steroid_sf"/>
</dbReference>
<dbReference type="OrthoDB" id="899at2759"/>
<organism evidence="4 5">
    <name type="scientific">Calocera cornea HHB12733</name>
    <dbReference type="NCBI Taxonomy" id="1353952"/>
    <lineage>
        <taxon>Eukaryota</taxon>
        <taxon>Fungi</taxon>
        <taxon>Dikarya</taxon>
        <taxon>Basidiomycota</taxon>
        <taxon>Agaricomycotina</taxon>
        <taxon>Dacrymycetes</taxon>
        <taxon>Dacrymycetales</taxon>
        <taxon>Dacrymycetaceae</taxon>
        <taxon>Calocera</taxon>
    </lineage>
</organism>
<dbReference type="Gene3D" id="3.10.120.10">
    <property type="entry name" value="Cytochrome b5-like heme/steroid binding domain"/>
    <property type="match status" value="1"/>
</dbReference>
<sequence>MSGAPNPSFMSAPAASLPPPGNKQFRHADLKAYDGTSAGKPIYVSIKGTVFDVSNRADSYGPSGSYHIFAGKDASKGLGSSSLKPEDASYDWSGLDDKGRKVLSDWYSFFEKRYPIVGYVSDIPANLRAK</sequence>
<accession>A0A165D1I9</accession>
<dbReference type="SUPFAM" id="SSF55856">
    <property type="entry name" value="Cytochrome b5-like heme/steroid binding domain"/>
    <property type="match status" value="1"/>
</dbReference>
<feature type="region of interest" description="Disordered" evidence="2">
    <location>
        <begin position="1"/>
        <end position="26"/>
    </location>
</feature>
<evidence type="ECO:0000313" key="4">
    <source>
        <dbReference type="EMBL" id="KZT51865.1"/>
    </source>
</evidence>
<dbReference type="Pfam" id="PF00173">
    <property type="entry name" value="Cyt-b5"/>
    <property type="match status" value="1"/>
</dbReference>
<gene>
    <name evidence="4" type="ORF">CALCODRAFT_112014</name>
</gene>
<evidence type="ECO:0000313" key="5">
    <source>
        <dbReference type="Proteomes" id="UP000076842"/>
    </source>
</evidence>
<dbReference type="FunFam" id="3.10.120.10:FF:000003">
    <property type="entry name" value="membrane-associated progesterone receptor component 1"/>
    <property type="match status" value="1"/>
</dbReference>
<name>A0A165D1I9_9BASI</name>
<dbReference type="EMBL" id="KV424087">
    <property type="protein sequence ID" value="KZT51865.1"/>
    <property type="molecule type" value="Genomic_DNA"/>
</dbReference>
<dbReference type="AlphaFoldDB" id="A0A165D1I9"/>
<dbReference type="GO" id="GO:0020037">
    <property type="term" value="F:heme binding"/>
    <property type="evidence" value="ECO:0007669"/>
    <property type="project" value="UniProtKB-ARBA"/>
</dbReference>
<dbReference type="GO" id="GO:0005783">
    <property type="term" value="C:endoplasmic reticulum"/>
    <property type="evidence" value="ECO:0007669"/>
    <property type="project" value="TreeGrafter"/>
</dbReference>
<dbReference type="PANTHER" id="PTHR10281">
    <property type="entry name" value="MEMBRANE-ASSOCIATED PROGESTERONE RECEPTOR COMPONENT-RELATED"/>
    <property type="match status" value="1"/>
</dbReference>
<evidence type="ECO:0000256" key="1">
    <source>
        <dbReference type="ARBA" id="ARBA00038357"/>
    </source>
</evidence>